<dbReference type="Pfam" id="PF01753">
    <property type="entry name" value="zf-MYND"/>
    <property type="match status" value="1"/>
</dbReference>
<dbReference type="GO" id="GO:0008270">
    <property type="term" value="F:zinc ion binding"/>
    <property type="evidence" value="ECO:0007669"/>
    <property type="project" value="UniProtKB-UniRule"/>
</dbReference>
<evidence type="ECO:0000256" key="3">
    <source>
        <dbReference type="ARBA" id="ARBA00022833"/>
    </source>
</evidence>
<keyword evidence="1" id="KW-0479">Metal-binding</keyword>
<dbReference type="InterPro" id="IPR013087">
    <property type="entry name" value="Znf_C2H2_type"/>
</dbReference>
<feature type="compositionally biased region" description="Polar residues" evidence="5">
    <location>
        <begin position="449"/>
        <end position="464"/>
    </location>
</feature>
<reference evidence="8 9" key="1">
    <citation type="submission" date="2016-02" db="EMBL/GenBank/DDBJ databases">
        <title>Genome analysis of coral dinoflagellate symbionts highlights evolutionary adaptations to a symbiotic lifestyle.</title>
        <authorList>
            <person name="Aranda M."/>
            <person name="Li Y."/>
            <person name="Liew Y.J."/>
            <person name="Baumgarten S."/>
            <person name="Simakov O."/>
            <person name="Wilson M."/>
            <person name="Piel J."/>
            <person name="Ashoor H."/>
            <person name="Bougouffa S."/>
            <person name="Bajic V.B."/>
            <person name="Ryu T."/>
            <person name="Ravasi T."/>
            <person name="Bayer T."/>
            <person name="Micklem G."/>
            <person name="Kim H."/>
            <person name="Bhak J."/>
            <person name="Lajeunesse T.C."/>
            <person name="Voolstra C.R."/>
        </authorList>
    </citation>
    <scope>NUCLEOTIDE SEQUENCE [LARGE SCALE GENOMIC DNA]</scope>
    <source>
        <strain evidence="8 9">CCMP2467</strain>
    </source>
</reference>
<feature type="region of interest" description="Disordered" evidence="5">
    <location>
        <begin position="434"/>
        <end position="466"/>
    </location>
</feature>
<dbReference type="InterPro" id="IPR046824">
    <property type="entry name" value="Mss51-like_C"/>
</dbReference>
<dbReference type="EMBL" id="LSRX01000965">
    <property type="protein sequence ID" value="OLP85602.1"/>
    <property type="molecule type" value="Genomic_DNA"/>
</dbReference>
<evidence type="ECO:0000256" key="5">
    <source>
        <dbReference type="SAM" id="MobiDB-lite"/>
    </source>
</evidence>
<dbReference type="SUPFAM" id="SSF144232">
    <property type="entry name" value="HIT/MYND zinc finger-like"/>
    <property type="match status" value="1"/>
</dbReference>
<dbReference type="InterPro" id="IPR002893">
    <property type="entry name" value="Znf_MYND"/>
</dbReference>
<sequence length="1157" mass="128834">MVDDTKPPWHYDLEDGDAIPVGDRLIRVTDICFTQKDVNDSFSDSRRPIMELISDLLEGRKHPREVPRIRVAFAGGSFGKFFYSADNRRLFAFKHCNIDWAPVRVLRWEKQHEFEMKAKNGEAVRAEGGGHLAGMVQRLADQPLPRSPVMLEARTKISLYMDDETQRLHDELRQAAKRRFLKESQNREYLADCIGKQWMFVVQIQDQMMPATLVKATPDGTFEACIWNGEDTVFHPCLLPSSIWLNSEVPVPRQLSVQDLACSSFIVPSDLNAKLPNPWCAICSKRVGSSSKDVKRHERGHPGAFRCLDCPKQCDCSEDLRRHSRKMSHRIPIMFSPKDTYFCRIGAEADSSDDSQEPGPTSASSHGEPLPGTFVVPKQSRSGTAHAHPFCLMCREALPGPKQMRQHEKASHPGHYRCSRCQKTFDCTQAEPKKQMFAPPPRTAASRVAPNSSTAADFKQQSGTVDDHADRQFAVLDATESEDLPATHREVTAKKGLNLADLGANVVPDLWKDLEEKNKEAELAVDAANAAASEAYRDEKKKAAASGADSELQGLHQLPMAWFGSDAVDSAPEPGQLVCVACSASPTSLRCSRCKAPYCSVPCQRQHWPQHKQSCTTTTAGIGVAPTPSAHDLRRELRPFAAKGWQDYLGELGASSKEQVERVKHRQCFGVATLEALQSLPSSARLEPVNGRCVMWVLGARDGIEKRQIVQGGWQRLFECLEVGWDVVLVGPEMSEDKAVLTHSGIRVYTFACLAHEAVMPQHLRRPTFVCAFNSGLGASVPVHMKPWIQTLVQLLAMGRPLLLTCFGSYEARLEASVLNALQAQYMPHKHGGFGHVLEADKPLSICNALFTWVLGSSIPEPLLLTDVKSYVEKQLEASQLLLFLKELRSHIRILQDPDGSAHAGWAEMYDGRFIPAIKQALEEDDDDRGGIQQIVRCTMKTIASACAVTAAARLFLYLSGLELLRGFKRWAESAPWTSHAWIREETLEWVSETQELLECTGSDCQSLEQISQDQEIQTFSASLQVRLESGCVLFQEPSFGSRVLARVARGHPLQADAHKGLWIRVSHQSGACWLHGYTEEGHVCDITYWEGDEASSNKDPADSSDQIERLEKKLADIAAIEERLRPGMAQIKKLESKAALEKELQQLRDRSTEDAA</sequence>
<feature type="region of interest" description="Disordered" evidence="5">
    <location>
        <begin position="349"/>
        <end position="380"/>
    </location>
</feature>
<dbReference type="SMART" id="SM00355">
    <property type="entry name" value="ZnF_C2H2"/>
    <property type="match status" value="3"/>
</dbReference>
<dbReference type="InterPro" id="IPR007529">
    <property type="entry name" value="Znf_HIT"/>
</dbReference>
<evidence type="ECO:0008006" key="10">
    <source>
        <dbReference type="Google" id="ProtNLM"/>
    </source>
</evidence>
<keyword evidence="3" id="KW-0862">Zinc</keyword>
<dbReference type="Pfam" id="PF20179">
    <property type="entry name" value="MSS51_C"/>
    <property type="match status" value="1"/>
</dbReference>
<evidence type="ECO:0000259" key="6">
    <source>
        <dbReference type="PROSITE" id="PS50865"/>
    </source>
</evidence>
<dbReference type="PANTHER" id="PTHR28069">
    <property type="entry name" value="GH20023P"/>
    <property type="match status" value="1"/>
</dbReference>
<dbReference type="Proteomes" id="UP000186817">
    <property type="component" value="Unassembled WGS sequence"/>
</dbReference>
<dbReference type="PROSITE" id="PS50865">
    <property type="entry name" value="ZF_MYND_2"/>
    <property type="match status" value="1"/>
</dbReference>
<dbReference type="PANTHER" id="PTHR28069:SF1">
    <property type="entry name" value="PROTEIN MSS51, MITOCHONDRIAL"/>
    <property type="match status" value="1"/>
</dbReference>
<keyword evidence="9" id="KW-1185">Reference proteome</keyword>
<proteinExistence type="predicted"/>
<dbReference type="AlphaFoldDB" id="A0A1Q9CRR5"/>
<evidence type="ECO:0000256" key="1">
    <source>
        <dbReference type="ARBA" id="ARBA00022723"/>
    </source>
</evidence>
<evidence type="ECO:0000313" key="8">
    <source>
        <dbReference type="EMBL" id="OLP85602.1"/>
    </source>
</evidence>
<dbReference type="OrthoDB" id="426713at2759"/>
<evidence type="ECO:0000313" key="9">
    <source>
        <dbReference type="Proteomes" id="UP000186817"/>
    </source>
</evidence>
<name>A0A1Q9CRR5_SYMMI</name>
<evidence type="ECO:0000256" key="4">
    <source>
        <dbReference type="PROSITE-ProRule" id="PRU00134"/>
    </source>
</evidence>
<dbReference type="Pfam" id="PF06347">
    <property type="entry name" value="SH3_4"/>
    <property type="match status" value="1"/>
</dbReference>
<comment type="caution">
    <text evidence="8">The sequence shown here is derived from an EMBL/GenBank/DDBJ whole genome shotgun (WGS) entry which is preliminary data.</text>
</comment>
<evidence type="ECO:0000256" key="2">
    <source>
        <dbReference type="ARBA" id="ARBA00022771"/>
    </source>
</evidence>
<accession>A0A1Q9CRR5</accession>
<feature type="domain" description="MYND-type" evidence="6">
    <location>
        <begin position="579"/>
        <end position="615"/>
    </location>
</feature>
<keyword evidence="2 4" id="KW-0863">Zinc-finger</keyword>
<dbReference type="PROSITE" id="PS00028">
    <property type="entry name" value="ZINC_FINGER_C2H2_1"/>
    <property type="match status" value="2"/>
</dbReference>
<protein>
    <recommendedName>
        <fullName evidence="10">MYND-type domain-containing protein</fullName>
    </recommendedName>
</protein>
<dbReference type="InterPro" id="IPR010466">
    <property type="entry name" value="DUF1058"/>
</dbReference>
<organism evidence="8 9">
    <name type="scientific">Symbiodinium microadriaticum</name>
    <name type="common">Dinoflagellate</name>
    <name type="synonym">Zooxanthella microadriatica</name>
    <dbReference type="NCBI Taxonomy" id="2951"/>
    <lineage>
        <taxon>Eukaryota</taxon>
        <taxon>Sar</taxon>
        <taxon>Alveolata</taxon>
        <taxon>Dinophyceae</taxon>
        <taxon>Suessiales</taxon>
        <taxon>Symbiodiniaceae</taxon>
        <taxon>Symbiodinium</taxon>
    </lineage>
</organism>
<evidence type="ECO:0000259" key="7">
    <source>
        <dbReference type="PROSITE" id="PS51083"/>
    </source>
</evidence>
<feature type="domain" description="HIT-type" evidence="7">
    <location>
        <begin position="579"/>
        <end position="615"/>
    </location>
</feature>
<dbReference type="PROSITE" id="PS51083">
    <property type="entry name" value="ZF_HIT"/>
    <property type="match status" value="1"/>
</dbReference>
<gene>
    <name evidence="8" type="ORF">AK812_SmicGene33388</name>
</gene>
<dbReference type="Gene3D" id="6.10.140.2220">
    <property type="match status" value="1"/>
</dbReference>
<dbReference type="CDD" id="cd23024">
    <property type="entry name" value="zf-HIT_ZNHIT2-3"/>
    <property type="match status" value="1"/>
</dbReference>